<name>A0A7W0HV50_9ACTN</name>
<keyword evidence="2" id="KW-1185">Reference proteome</keyword>
<dbReference type="AlphaFoldDB" id="A0A7W0HV50"/>
<protein>
    <submittedName>
        <fullName evidence="1">Uncharacterized protein</fullName>
    </submittedName>
</protein>
<accession>A0A7W0HV50</accession>
<sequence>MTDIDTGSGGTRPRAITELAGIEFTGSLGEAFHAYGKALTALADRWNLELDIAAVDAEAAMTTMKGQWLLFGLDTRVRARRVAKRLHRARQLAAALAERGENFPRTYRKHFTPPR</sequence>
<reference evidence="1 2" key="1">
    <citation type="submission" date="2020-07" db="EMBL/GenBank/DDBJ databases">
        <title>Genomic Encyclopedia of Type Strains, Phase IV (KMG-IV): sequencing the most valuable type-strain genomes for metagenomic binning, comparative biology and taxonomic classification.</title>
        <authorList>
            <person name="Goeker M."/>
        </authorList>
    </citation>
    <scope>NUCLEOTIDE SEQUENCE [LARGE SCALE GENOMIC DNA]</scope>
    <source>
        <strain evidence="1 2">DSM 45533</strain>
    </source>
</reference>
<evidence type="ECO:0000313" key="1">
    <source>
        <dbReference type="EMBL" id="MBA2896647.1"/>
    </source>
</evidence>
<gene>
    <name evidence="1" type="ORF">HNR30_008038</name>
</gene>
<dbReference type="Proteomes" id="UP000530928">
    <property type="component" value="Unassembled WGS sequence"/>
</dbReference>
<organism evidence="1 2">
    <name type="scientific">Nonomuraea soli</name>
    <dbReference type="NCBI Taxonomy" id="1032476"/>
    <lineage>
        <taxon>Bacteria</taxon>
        <taxon>Bacillati</taxon>
        <taxon>Actinomycetota</taxon>
        <taxon>Actinomycetes</taxon>
        <taxon>Streptosporangiales</taxon>
        <taxon>Streptosporangiaceae</taxon>
        <taxon>Nonomuraea</taxon>
    </lineage>
</organism>
<dbReference type="RefSeq" id="WP_181615367.1">
    <property type="nucleotide sequence ID" value="NZ_BAABAM010000008.1"/>
</dbReference>
<proteinExistence type="predicted"/>
<comment type="caution">
    <text evidence="1">The sequence shown here is derived from an EMBL/GenBank/DDBJ whole genome shotgun (WGS) entry which is preliminary data.</text>
</comment>
<dbReference type="EMBL" id="JACDUR010000009">
    <property type="protein sequence ID" value="MBA2896647.1"/>
    <property type="molecule type" value="Genomic_DNA"/>
</dbReference>
<evidence type="ECO:0000313" key="2">
    <source>
        <dbReference type="Proteomes" id="UP000530928"/>
    </source>
</evidence>